<evidence type="ECO:0008006" key="4">
    <source>
        <dbReference type="Google" id="ProtNLM"/>
    </source>
</evidence>
<feature type="chain" id="PRO_5025417777" description="Lysine-specific metallo-endopeptidase domain-containing protein" evidence="1">
    <location>
        <begin position="20"/>
        <end position="405"/>
    </location>
</feature>
<dbReference type="OrthoDB" id="3636627at2759"/>
<accession>A0A6A6FPV0</accession>
<dbReference type="Proteomes" id="UP000799539">
    <property type="component" value="Unassembled WGS sequence"/>
</dbReference>
<proteinExistence type="predicted"/>
<reference evidence="2" key="1">
    <citation type="journal article" date="2020" name="Stud. Mycol.">
        <title>101 Dothideomycetes genomes: a test case for predicting lifestyles and emergence of pathogens.</title>
        <authorList>
            <person name="Haridas S."/>
            <person name="Albert R."/>
            <person name="Binder M."/>
            <person name="Bloem J."/>
            <person name="Labutti K."/>
            <person name="Salamov A."/>
            <person name="Andreopoulos B."/>
            <person name="Baker S."/>
            <person name="Barry K."/>
            <person name="Bills G."/>
            <person name="Bluhm B."/>
            <person name="Cannon C."/>
            <person name="Castanera R."/>
            <person name="Culley D."/>
            <person name="Daum C."/>
            <person name="Ezra D."/>
            <person name="Gonzalez J."/>
            <person name="Henrissat B."/>
            <person name="Kuo A."/>
            <person name="Liang C."/>
            <person name="Lipzen A."/>
            <person name="Lutzoni F."/>
            <person name="Magnuson J."/>
            <person name="Mondo S."/>
            <person name="Nolan M."/>
            <person name="Ohm R."/>
            <person name="Pangilinan J."/>
            <person name="Park H.-J."/>
            <person name="Ramirez L."/>
            <person name="Alfaro M."/>
            <person name="Sun H."/>
            <person name="Tritt A."/>
            <person name="Yoshinaga Y."/>
            <person name="Zwiers L.-H."/>
            <person name="Turgeon B."/>
            <person name="Goodwin S."/>
            <person name="Spatafora J."/>
            <person name="Crous P."/>
            <person name="Grigoriev I."/>
        </authorList>
    </citation>
    <scope>NUCLEOTIDE SEQUENCE</scope>
    <source>
        <strain evidence="2">SCOH1-5</strain>
    </source>
</reference>
<evidence type="ECO:0000313" key="2">
    <source>
        <dbReference type="EMBL" id="KAF2215370.1"/>
    </source>
</evidence>
<name>A0A6A6FPV0_9PEZI</name>
<dbReference type="GO" id="GO:0008237">
    <property type="term" value="F:metallopeptidase activity"/>
    <property type="evidence" value="ECO:0007669"/>
    <property type="project" value="InterPro"/>
</dbReference>
<keyword evidence="1" id="KW-0732">Signal</keyword>
<sequence>MRVSLGMTALVASATTVLGSTAPSPFSALAASESSESSLPLLPVLAAKEPGQTGHLISKSYVGDVAIEDKRRIVGCDADQFNTVSDALRLVQERLRYLLQKHDREISQPDSDSRRLLELFFGKDINGDQIAFITDKLQRVITEAWQPLYHCQEQCAENLAARYEWQVINGTRYKDIFFCPIFFDSQKQFGIEKGRWVQALYAIHEGIHSLVVPESPNDIGDTPLYFGHTAVESPAAEPSGKPQIAYGDDKAEQLAAYSSEAAMFNADNYRAYVEALHKADDLGQVQESDPDVDYGRPPLWTTIWKGHMRTSTTAPSAPPPTTQTNEVQPTAAKMLTTSQATTNTPMTTAAAIEHENTTRIPNWEVEFVGDAASSSDTVSTVREHLQNWWYGYGVAGVAGFMFVVM</sequence>
<evidence type="ECO:0000313" key="3">
    <source>
        <dbReference type="Proteomes" id="UP000799539"/>
    </source>
</evidence>
<dbReference type="EMBL" id="ML992666">
    <property type="protein sequence ID" value="KAF2215370.1"/>
    <property type="molecule type" value="Genomic_DNA"/>
</dbReference>
<evidence type="ECO:0000256" key="1">
    <source>
        <dbReference type="SAM" id="SignalP"/>
    </source>
</evidence>
<protein>
    <recommendedName>
        <fullName evidence="4">Lysine-specific metallo-endopeptidase domain-containing protein</fullName>
    </recommendedName>
</protein>
<dbReference type="Gene3D" id="3.40.390.10">
    <property type="entry name" value="Collagenase (Catalytic Domain)"/>
    <property type="match status" value="1"/>
</dbReference>
<organism evidence="2 3">
    <name type="scientific">Cercospora zeae-maydis SCOH1-5</name>
    <dbReference type="NCBI Taxonomy" id="717836"/>
    <lineage>
        <taxon>Eukaryota</taxon>
        <taxon>Fungi</taxon>
        <taxon>Dikarya</taxon>
        <taxon>Ascomycota</taxon>
        <taxon>Pezizomycotina</taxon>
        <taxon>Dothideomycetes</taxon>
        <taxon>Dothideomycetidae</taxon>
        <taxon>Mycosphaerellales</taxon>
        <taxon>Mycosphaerellaceae</taxon>
        <taxon>Cercospora</taxon>
    </lineage>
</organism>
<keyword evidence="3" id="KW-1185">Reference proteome</keyword>
<dbReference type="SUPFAM" id="SSF55486">
    <property type="entry name" value="Metalloproteases ('zincins'), catalytic domain"/>
    <property type="match status" value="1"/>
</dbReference>
<dbReference type="AlphaFoldDB" id="A0A6A6FPV0"/>
<feature type="signal peptide" evidence="1">
    <location>
        <begin position="1"/>
        <end position="19"/>
    </location>
</feature>
<gene>
    <name evidence="2" type="ORF">CERZMDRAFT_94784</name>
</gene>
<dbReference type="InterPro" id="IPR024079">
    <property type="entry name" value="MetalloPept_cat_dom_sf"/>
</dbReference>